<evidence type="ECO:0000256" key="4">
    <source>
        <dbReference type="ARBA" id="ARBA00022729"/>
    </source>
</evidence>
<accession>A0A1I6UKY0</accession>
<dbReference type="Pfam" id="PF00331">
    <property type="entry name" value="Glyco_hydro_10"/>
    <property type="match status" value="1"/>
</dbReference>
<dbReference type="GO" id="GO:0031176">
    <property type="term" value="F:endo-1,4-beta-xylanase activity"/>
    <property type="evidence" value="ECO:0007669"/>
    <property type="project" value="UniProtKB-EC"/>
</dbReference>
<gene>
    <name evidence="13" type="ORF">SAMN05660874_05045</name>
</gene>
<feature type="signal peptide" evidence="11">
    <location>
        <begin position="1"/>
        <end position="23"/>
    </location>
</feature>
<evidence type="ECO:0000256" key="1">
    <source>
        <dbReference type="ARBA" id="ARBA00000681"/>
    </source>
</evidence>
<dbReference type="Proteomes" id="UP000198852">
    <property type="component" value="Unassembled WGS sequence"/>
</dbReference>
<keyword evidence="14" id="KW-1185">Reference proteome</keyword>
<feature type="region of interest" description="Disordered" evidence="10">
    <location>
        <begin position="44"/>
        <end position="64"/>
    </location>
</feature>
<dbReference type="RefSeq" id="WP_093422765.1">
    <property type="nucleotide sequence ID" value="NZ_FOZX01000011.1"/>
</dbReference>
<evidence type="ECO:0000256" key="10">
    <source>
        <dbReference type="SAM" id="MobiDB-lite"/>
    </source>
</evidence>
<reference evidence="14" key="1">
    <citation type="submission" date="2016-10" db="EMBL/GenBank/DDBJ databases">
        <authorList>
            <person name="Varghese N."/>
            <person name="Submissions S."/>
        </authorList>
    </citation>
    <scope>NUCLEOTIDE SEQUENCE [LARGE SCALE GENOMIC DNA]</scope>
    <source>
        <strain evidence="14">DSM 44771</strain>
    </source>
</reference>
<comment type="similarity">
    <text evidence="2 9">Belongs to the glycosyl hydrolase 10 (cellulase F) family.</text>
</comment>
<dbReference type="PROSITE" id="PS51760">
    <property type="entry name" value="GH10_2"/>
    <property type="match status" value="1"/>
</dbReference>
<dbReference type="PRINTS" id="PR00134">
    <property type="entry name" value="GLHYDRLASE10"/>
</dbReference>
<dbReference type="Gene3D" id="3.20.20.80">
    <property type="entry name" value="Glycosidases"/>
    <property type="match status" value="1"/>
</dbReference>
<evidence type="ECO:0000256" key="11">
    <source>
        <dbReference type="SAM" id="SignalP"/>
    </source>
</evidence>
<dbReference type="PANTHER" id="PTHR31490:SF88">
    <property type="entry name" value="BETA-XYLANASE"/>
    <property type="match status" value="1"/>
</dbReference>
<feature type="chain" id="PRO_5011527758" description="Beta-xylanase" evidence="11">
    <location>
        <begin position="24"/>
        <end position="378"/>
    </location>
</feature>
<keyword evidence="4 11" id="KW-0732">Signal</keyword>
<evidence type="ECO:0000256" key="2">
    <source>
        <dbReference type="ARBA" id="ARBA00007495"/>
    </source>
</evidence>
<evidence type="ECO:0000313" key="14">
    <source>
        <dbReference type="Proteomes" id="UP000198852"/>
    </source>
</evidence>
<evidence type="ECO:0000256" key="9">
    <source>
        <dbReference type="RuleBase" id="RU361174"/>
    </source>
</evidence>
<keyword evidence="3 13" id="KW-0858">Xylan degradation</keyword>
<feature type="domain" description="GH10" evidence="12">
    <location>
        <begin position="63"/>
        <end position="358"/>
    </location>
</feature>
<sequence length="378" mass="41589">MKPIRLVPAAAAALMLLPAYAQAAPAPSQAETLRDAAPDGLVIGSAVAGGGHHDEAPYPDPFSSDQPYRDVLGREFSSLSPENQMKWEYIHPARDTYNFGVADSIVDFAHQHGQVMRGHTLLWHSQNPDWLENGDFSPEELREILHDHISTVVGRYAGKIQQWDVANEIFDENGNLRTTDNIWIRELGPGIIADAFRWAHEADPQAKLFFNDYGVESDNAKSDAYYALIQELLAQGVPVQGFSAQAHLNLDDGFPADLTPNLQRFADLGLETSITELDVRMTLPDGGAPTEQQLAEQADYYARALRSCLDVTTCHSFTVWGLPDKYSWVPGTFPNQGAATIYWDDFTPKPAYDALLRTLSEAGPKSGKAENEGMTTSG</sequence>
<evidence type="ECO:0000256" key="5">
    <source>
        <dbReference type="ARBA" id="ARBA00022801"/>
    </source>
</evidence>
<evidence type="ECO:0000256" key="8">
    <source>
        <dbReference type="ARBA" id="ARBA00023326"/>
    </source>
</evidence>
<evidence type="ECO:0000256" key="3">
    <source>
        <dbReference type="ARBA" id="ARBA00022651"/>
    </source>
</evidence>
<evidence type="ECO:0000256" key="6">
    <source>
        <dbReference type="ARBA" id="ARBA00023277"/>
    </source>
</evidence>
<comment type="catalytic activity">
    <reaction evidence="1 9">
        <text>Endohydrolysis of (1-&gt;4)-beta-D-xylosidic linkages in xylans.</text>
        <dbReference type="EC" id="3.2.1.8"/>
    </reaction>
</comment>
<evidence type="ECO:0000313" key="13">
    <source>
        <dbReference type="EMBL" id="SFT02109.1"/>
    </source>
</evidence>
<dbReference type="InterPro" id="IPR017853">
    <property type="entry name" value="GH"/>
</dbReference>
<proteinExistence type="inferred from homology"/>
<dbReference type="STRING" id="95161.SAMN05660874_05045"/>
<keyword evidence="8 9" id="KW-0624">Polysaccharide degradation</keyword>
<keyword evidence="7 9" id="KW-0326">Glycosidase</keyword>
<dbReference type="InterPro" id="IPR001000">
    <property type="entry name" value="GH10_dom"/>
</dbReference>
<dbReference type="SMART" id="SM00633">
    <property type="entry name" value="Glyco_10"/>
    <property type="match status" value="1"/>
</dbReference>
<dbReference type="OrthoDB" id="9815836at2"/>
<keyword evidence="6 9" id="KW-0119">Carbohydrate metabolism</keyword>
<evidence type="ECO:0000259" key="12">
    <source>
        <dbReference type="PROSITE" id="PS51760"/>
    </source>
</evidence>
<dbReference type="EC" id="3.2.1.8" evidence="9"/>
<keyword evidence="5 9" id="KW-0378">Hydrolase</keyword>
<dbReference type="PANTHER" id="PTHR31490">
    <property type="entry name" value="GLYCOSYL HYDROLASE"/>
    <property type="match status" value="1"/>
</dbReference>
<dbReference type="InterPro" id="IPR044846">
    <property type="entry name" value="GH10"/>
</dbReference>
<dbReference type="GO" id="GO:0045493">
    <property type="term" value="P:xylan catabolic process"/>
    <property type="evidence" value="ECO:0007669"/>
    <property type="project" value="UniProtKB-KW"/>
</dbReference>
<protein>
    <recommendedName>
        <fullName evidence="9">Beta-xylanase</fullName>
        <ecNumber evidence="9">3.2.1.8</ecNumber>
    </recommendedName>
</protein>
<dbReference type="AlphaFoldDB" id="A0A1I6UKY0"/>
<evidence type="ECO:0000256" key="7">
    <source>
        <dbReference type="ARBA" id="ARBA00023295"/>
    </source>
</evidence>
<name>A0A1I6UKY0_9PSEU</name>
<dbReference type="SUPFAM" id="SSF51445">
    <property type="entry name" value="(Trans)glycosidases"/>
    <property type="match status" value="1"/>
</dbReference>
<organism evidence="13 14">
    <name type="scientific">Saccharopolyspora flava</name>
    <dbReference type="NCBI Taxonomy" id="95161"/>
    <lineage>
        <taxon>Bacteria</taxon>
        <taxon>Bacillati</taxon>
        <taxon>Actinomycetota</taxon>
        <taxon>Actinomycetes</taxon>
        <taxon>Pseudonocardiales</taxon>
        <taxon>Pseudonocardiaceae</taxon>
        <taxon>Saccharopolyspora</taxon>
    </lineage>
</organism>
<dbReference type="EMBL" id="FOZX01000011">
    <property type="protein sequence ID" value="SFT02109.1"/>
    <property type="molecule type" value="Genomic_DNA"/>
</dbReference>